<reference evidence="1" key="1">
    <citation type="submission" date="2024-06" db="EMBL/GenBank/DDBJ databases">
        <title>Complete genome of Salinicola endophyticus HNIBRBA4755.</title>
        <authorList>
            <person name="Shin S.Y."/>
            <person name="Kang H."/>
            <person name="Song J."/>
        </authorList>
    </citation>
    <scope>NUCLEOTIDE SEQUENCE</scope>
    <source>
        <strain evidence="1">HNIBRBA4755</strain>
    </source>
</reference>
<sequence length="79" mass="9037">MILAFPSPYERLSRRVSRAIQATVQHRRQQLVIVRQPGETQDDWSRLMTRLAREAAMSVISITADDVLLSWRAQATESA</sequence>
<dbReference type="Pfam" id="PF07867">
    <property type="entry name" value="DUF1654"/>
    <property type="match status" value="1"/>
</dbReference>
<name>A0AB74U9P4_9GAMM</name>
<organism evidence="1">
    <name type="scientific">Salinicola endophyticus</name>
    <dbReference type="NCBI Taxonomy" id="1949083"/>
    <lineage>
        <taxon>Bacteria</taxon>
        <taxon>Pseudomonadati</taxon>
        <taxon>Pseudomonadota</taxon>
        <taxon>Gammaproteobacteria</taxon>
        <taxon>Oceanospirillales</taxon>
        <taxon>Halomonadaceae</taxon>
        <taxon>Salinicola</taxon>
    </lineage>
</organism>
<evidence type="ECO:0000313" key="1">
    <source>
        <dbReference type="EMBL" id="XCJ78209.1"/>
    </source>
</evidence>
<proteinExistence type="predicted"/>
<dbReference type="RefSeq" id="WP_353979227.1">
    <property type="nucleotide sequence ID" value="NZ_CP159578.1"/>
</dbReference>
<gene>
    <name evidence="1" type="ORF">ABV408_12220</name>
</gene>
<accession>A0AB74U9P4</accession>
<protein>
    <submittedName>
        <fullName evidence="1">DUF1654 domain-containing protein</fullName>
    </submittedName>
</protein>
<dbReference type="InterPro" id="IPR012449">
    <property type="entry name" value="Phage_F116_Orf28"/>
</dbReference>
<dbReference type="EMBL" id="CP159578">
    <property type="protein sequence ID" value="XCJ78209.1"/>
    <property type="molecule type" value="Genomic_DNA"/>
</dbReference>
<dbReference type="AlphaFoldDB" id="A0AB74U9P4"/>